<reference evidence="1" key="1">
    <citation type="submission" date="2021-02" db="EMBL/GenBank/DDBJ databases">
        <authorList>
            <person name="Nieuwenhuis M."/>
            <person name="Van De Peppel L.J.J."/>
        </authorList>
    </citation>
    <scope>NUCLEOTIDE SEQUENCE</scope>
    <source>
        <strain evidence="1">D49</strain>
    </source>
</reference>
<dbReference type="Proteomes" id="UP000717328">
    <property type="component" value="Unassembled WGS sequence"/>
</dbReference>
<comment type="caution">
    <text evidence="1">The sequence shown here is derived from an EMBL/GenBank/DDBJ whole genome shotgun (WGS) entry which is preliminary data.</text>
</comment>
<protein>
    <submittedName>
        <fullName evidence="1">Uncharacterized protein</fullName>
    </submittedName>
</protein>
<dbReference type="EMBL" id="JABCKI010006413">
    <property type="protein sequence ID" value="KAG5634437.1"/>
    <property type="molecule type" value="Genomic_DNA"/>
</dbReference>
<gene>
    <name evidence="1" type="ORF">H0H81_001949</name>
</gene>
<evidence type="ECO:0000313" key="2">
    <source>
        <dbReference type="Proteomes" id="UP000717328"/>
    </source>
</evidence>
<proteinExistence type="predicted"/>
<keyword evidence="2" id="KW-1185">Reference proteome</keyword>
<organism evidence="1 2">
    <name type="scientific">Sphagnurus paluster</name>
    <dbReference type="NCBI Taxonomy" id="117069"/>
    <lineage>
        <taxon>Eukaryota</taxon>
        <taxon>Fungi</taxon>
        <taxon>Dikarya</taxon>
        <taxon>Basidiomycota</taxon>
        <taxon>Agaricomycotina</taxon>
        <taxon>Agaricomycetes</taxon>
        <taxon>Agaricomycetidae</taxon>
        <taxon>Agaricales</taxon>
        <taxon>Tricholomatineae</taxon>
        <taxon>Lyophyllaceae</taxon>
        <taxon>Sphagnurus</taxon>
    </lineage>
</organism>
<dbReference type="AlphaFoldDB" id="A0A9P7FTA8"/>
<evidence type="ECO:0000313" key="1">
    <source>
        <dbReference type="EMBL" id="KAG5634437.1"/>
    </source>
</evidence>
<name>A0A9P7FTA8_9AGAR</name>
<reference evidence="1" key="2">
    <citation type="submission" date="2021-10" db="EMBL/GenBank/DDBJ databases">
        <title>Phylogenomics reveals ancestral predisposition of the termite-cultivated fungus Termitomyces towards a domesticated lifestyle.</title>
        <authorList>
            <person name="Auxier B."/>
            <person name="Grum-Grzhimaylo A."/>
            <person name="Cardenas M.E."/>
            <person name="Lodge J.D."/>
            <person name="Laessoe T."/>
            <person name="Pedersen O."/>
            <person name="Smith M.E."/>
            <person name="Kuyper T.W."/>
            <person name="Franco-Molano E.A."/>
            <person name="Baroni T.J."/>
            <person name="Aanen D.K."/>
        </authorList>
    </citation>
    <scope>NUCLEOTIDE SEQUENCE</scope>
    <source>
        <strain evidence="1">D49</strain>
    </source>
</reference>
<sequence length="92" mass="10184">MLGKINAWVQVSKGSGTNCVNFAITNGDVANIDDPCYTRKCYPNTTGVPGRVRREFELSEGRDDKPVIGTGHVEDDKRIIGRCPRDEVVVEF</sequence>
<accession>A0A9P7FTA8</accession>